<dbReference type="Proteomes" id="UP001500503">
    <property type="component" value="Unassembled WGS sequence"/>
</dbReference>
<keyword evidence="3" id="KW-1185">Reference proteome</keyword>
<organism evidence="2 3">
    <name type="scientific">Actinoallomurus oryzae</name>
    <dbReference type="NCBI Taxonomy" id="502180"/>
    <lineage>
        <taxon>Bacteria</taxon>
        <taxon>Bacillati</taxon>
        <taxon>Actinomycetota</taxon>
        <taxon>Actinomycetes</taxon>
        <taxon>Streptosporangiales</taxon>
        <taxon>Thermomonosporaceae</taxon>
        <taxon>Actinoallomurus</taxon>
    </lineage>
</organism>
<protein>
    <recommendedName>
        <fullName evidence="1">PspA-associated domain-containing protein</fullName>
    </recommendedName>
</protein>
<gene>
    <name evidence="2" type="ORF">GCM10023191_078550</name>
</gene>
<dbReference type="InterPro" id="IPR054437">
    <property type="entry name" value="PspA-assoc_dom"/>
</dbReference>
<evidence type="ECO:0000313" key="2">
    <source>
        <dbReference type="EMBL" id="GAA4512591.1"/>
    </source>
</evidence>
<proteinExistence type="predicted"/>
<sequence length="92" mass="9927">MIIRIFGEGKYGVAEEHLDGFNEPDSGLQAAMESVGEQAFTTVLRALLDAVRRLGTPPLDEALTASRLMLPGQDTGLRQMRQSLSDEGLIPG</sequence>
<dbReference type="RefSeq" id="WP_345472702.1">
    <property type="nucleotide sequence ID" value="NZ_BAABHF010000046.1"/>
</dbReference>
<accession>A0ABP8QXH9</accession>
<name>A0ABP8QXH9_9ACTN</name>
<dbReference type="EMBL" id="BAABHF010000046">
    <property type="protein sequence ID" value="GAA4512591.1"/>
    <property type="molecule type" value="Genomic_DNA"/>
</dbReference>
<feature type="domain" description="PspA-associated" evidence="1">
    <location>
        <begin position="1"/>
        <end position="92"/>
    </location>
</feature>
<reference evidence="3" key="1">
    <citation type="journal article" date="2019" name="Int. J. Syst. Evol. Microbiol.">
        <title>The Global Catalogue of Microorganisms (GCM) 10K type strain sequencing project: providing services to taxonomists for standard genome sequencing and annotation.</title>
        <authorList>
            <consortium name="The Broad Institute Genomics Platform"/>
            <consortium name="The Broad Institute Genome Sequencing Center for Infectious Disease"/>
            <person name="Wu L."/>
            <person name="Ma J."/>
        </authorList>
    </citation>
    <scope>NUCLEOTIDE SEQUENCE [LARGE SCALE GENOMIC DNA]</scope>
    <source>
        <strain evidence="3">JCM 17933</strain>
    </source>
</reference>
<dbReference type="Pfam" id="PF22743">
    <property type="entry name" value="PspAA"/>
    <property type="match status" value="1"/>
</dbReference>
<evidence type="ECO:0000313" key="3">
    <source>
        <dbReference type="Proteomes" id="UP001500503"/>
    </source>
</evidence>
<comment type="caution">
    <text evidence="2">The sequence shown here is derived from an EMBL/GenBank/DDBJ whole genome shotgun (WGS) entry which is preliminary data.</text>
</comment>
<evidence type="ECO:0000259" key="1">
    <source>
        <dbReference type="Pfam" id="PF22743"/>
    </source>
</evidence>